<sequence>MDAQGPTKIYTENEDDGTDKAKERTFVEAIGGVADFWTIRVWDAVVVESGDKVIISSKGISDLDDDVEYYVDDSEGGKNHEDDNEW</sequence>
<evidence type="ECO:0000313" key="2">
    <source>
        <dbReference type="EMBL" id="TKA72067.1"/>
    </source>
</evidence>
<evidence type="ECO:0000313" key="3">
    <source>
        <dbReference type="Proteomes" id="UP000308768"/>
    </source>
</evidence>
<accession>A0A4U0X8J3</accession>
<dbReference type="Proteomes" id="UP000308768">
    <property type="component" value="Unassembled WGS sequence"/>
</dbReference>
<evidence type="ECO:0000256" key="1">
    <source>
        <dbReference type="SAM" id="MobiDB-lite"/>
    </source>
</evidence>
<reference evidence="2 3" key="1">
    <citation type="submission" date="2017-03" db="EMBL/GenBank/DDBJ databases">
        <title>Genomes of endolithic fungi from Antarctica.</title>
        <authorList>
            <person name="Coleine C."/>
            <person name="Masonjones S."/>
            <person name="Stajich J.E."/>
        </authorList>
    </citation>
    <scope>NUCLEOTIDE SEQUENCE [LARGE SCALE GENOMIC DNA]</scope>
    <source>
        <strain evidence="2 3">CCFEE 5187</strain>
    </source>
</reference>
<name>A0A4U0X8J3_9PEZI</name>
<proteinExistence type="predicted"/>
<protein>
    <submittedName>
        <fullName evidence="2">Uncharacterized protein</fullName>
    </submittedName>
</protein>
<keyword evidence="3" id="KW-1185">Reference proteome</keyword>
<comment type="caution">
    <text evidence="2">The sequence shown here is derived from an EMBL/GenBank/DDBJ whole genome shotgun (WGS) entry which is preliminary data.</text>
</comment>
<organism evidence="2 3">
    <name type="scientific">Cryomyces minteri</name>
    <dbReference type="NCBI Taxonomy" id="331657"/>
    <lineage>
        <taxon>Eukaryota</taxon>
        <taxon>Fungi</taxon>
        <taxon>Dikarya</taxon>
        <taxon>Ascomycota</taxon>
        <taxon>Pezizomycotina</taxon>
        <taxon>Dothideomycetes</taxon>
        <taxon>Dothideomycetes incertae sedis</taxon>
        <taxon>Cryomyces</taxon>
    </lineage>
</organism>
<gene>
    <name evidence="2" type="ORF">B0A49_04352</name>
</gene>
<dbReference type="EMBL" id="NAJN01000524">
    <property type="protein sequence ID" value="TKA72067.1"/>
    <property type="molecule type" value="Genomic_DNA"/>
</dbReference>
<feature type="region of interest" description="Disordered" evidence="1">
    <location>
        <begin position="1"/>
        <end position="20"/>
    </location>
</feature>
<dbReference type="AlphaFoldDB" id="A0A4U0X8J3"/>